<dbReference type="AlphaFoldDB" id="A0A0A9B0E4"/>
<sequence length="20" mass="2320">MIEWDAKNGNDTSQMYLSCL</sequence>
<name>A0A0A9B0E4_ARUDO</name>
<reference evidence="1" key="2">
    <citation type="journal article" date="2015" name="Data Brief">
        <title>Shoot transcriptome of the giant reed, Arundo donax.</title>
        <authorList>
            <person name="Barrero R.A."/>
            <person name="Guerrero F.D."/>
            <person name="Moolhuijzen P."/>
            <person name="Goolsby J.A."/>
            <person name="Tidwell J."/>
            <person name="Bellgard S.E."/>
            <person name="Bellgard M.I."/>
        </authorList>
    </citation>
    <scope>NUCLEOTIDE SEQUENCE</scope>
    <source>
        <tissue evidence="1">Shoot tissue taken approximately 20 cm above the soil surface</tissue>
    </source>
</reference>
<proteinExistence type="predicted"/>
<protein>
    <submittedName>
        <fullName evidence="1">Uncharacterized protein</fullName>
    </submittedName>
</protein>
<accession>A0A0A9B0E4</accession>
<evidence type="ECO:0000313" key="1">
    <source>
        <dbReference type="EMBL" id="JAD56851.1"/>
    </source>
</evidence>
<reference evidence="1" key="1">
    <citation type="submission" date="2014-09" db="EMBL/GenBank/DDBJ databases">
        <authorList>
            <person name="Magalhaes I.L.F."/>
            <person name="Oliveira U."/>
            <person name="Santos F.R."/>
            <person name="Vidigal T.H.D.A."/>
            <person name="Brescovit A.D."/>
            <person name="Santos A.J."/>
        </authorList>
    </citation>
    <scope>NUCLEOTIDE SEQUENCE</scope>
    <source>
        <tissue evidence="1">Shoot tissue taken approximately 20 cm above the soil surface</tissue>
    </source>
</reference>
<dbReference type="EMBL" id="GBRH01241044">
    <property type="protein sequence ID" value="JAD56851.1"/>
    <property type="molecule type" value="Transcribed_RNA"/>
</dbReference>
<organism evidence="1">
    <name type="scientific">Arundo donax</name>
    <name type="common">Giant reed</name>
    <name type="synonym">Donax arundinaceus</name>
    <dbReference type="NCBI Taxonomy" id="35708"/>
    <lineage>
        <taxon>Eukaryota</taxon>
        <taxon>Viridiplantae</taxon>
        <taxon>Streptophyta</taxon>
        <taxon>Embryophyta</taxon>
        <taxon>Tracheophyta</taxon>
        <taxon>Spermatophyta</taxon>
        <taxon>Magnoliopsida</taxon>
        <taxon>Liliopsida</taxon>
        <taxon>Poales</taxon>
        <taxon>Poaceae</taxon>
        <taxon>PACMAD clade</taxon>
        <taxon>Arundinoideae</taxon>
        <taxon>Arundineae</taxon>
        <taxon>Arundo</taxon>
    </lineage>
</organism>